<protein>
    <recommendedName>
        <fullName evidence="5">C2 domain-containing protein</fullName>
    </recommendedName>
</protein>
<dbReference type="Gene3D" id="2.130.10.10">
    <property type="entry name" value="YVTN repeat-like/Quinoprotein amine dehydrogenase"/>
    <property type="match status" value="1"/>
</dbReference>
<dbReference type="InterPro" id="IPR035892">
    <property type="entry name" value="C2_domain_sf"/>
</dbReference>
<organism evidence="6 7">
    <name type="scientific">Malus baccata</name>
    <name type="common">Siberian crab apple</name>
    <name type="synonym">Pyrus baccata</name>
    <dbReference type="NCBI Taxonomy" id="106549"/>
    <lineage>
        <taxon>Eukaryota</taxon>
        <taxon>Viridiplantae</taxon>
        <taxon>Streptophyta</taxon>
        <taxon>Embryophyta</taxon>
        <taxon>Tracheophyta</taxon>
        <taxon>Spermatophyta</taxon>
        <taxon>Magnoliopsida</taxon>
        <taxon>eudicotyledons</taxon>
        <taxon>Gunneridae</taxon>
        <taxon>Pentapetalae</taxon>
        <taxon>rosids</taxon>
        <taxon>fabids</taxon>
        <taxon>Rosales</taxon>
        <taxon>Rosaceae</taxon>
        <taxon>Amygdaloideae</taxon>
        <taxon>Maleae</taxon>
        <taxon>Malus</taxon>
    </lineage>
</organism>
<dbReference type="InterPro" id="IPR000008">
    <property type="entry name" value="C2_dom"/>
</dbReference>
<comment type="similarity">
    <text evidence="3">Belongs to the WD repeat PROPPIN family.</text>
</comment>
<feature type="compositionally biased region" description="Low complexity" evidence="4">
    <location>
        <begin position="400"/>
        <end position="411"/>
    </location>
</feature>
<dbReference type="SMART" id="SM00239">
    <property type="entry name" value="C2"/>
    <property type="match status" value="1"/>
</dbReference>
<evidence type="ECO:0000256" key="1">
    <source>
        <dbReference type="ARBA" id="ARBA00022574"/>
    </source>
</evidence>
<evidence type="ECO:0000256" key="2">
    <source>
        <dbReference type="ARBA" id="ARBA00022737"/>
    </source>
</evidence>
<dbReference type="Pfam" id="PF00168">
    <property type="entry name" value="C2"/>
    <property type="match status" value="1"/>
</dbReference>
<evidence type="ECO:0000259" key="5">
    <source>
        <dbReference type="PROSITE" id="PS50004"/>
    </source>
</evidence>
<dbReference type="CDD" id="cd04051">
    <property type="entry name" value="C2_SRC2_like"/>
    <property type="match status" value="1"/>
</dbReference>
<dbReference type="InterPro" id="IPR036322">
    <property type="entry name" value="WD40_repeat_dom_sf"/>
</dbReference>
<reference evidence="6 7" key="1">
    <citation type="journal article" date="2019" name="G3 (Bethesda)">
        <title>Sequencing of a Wild Apple (Malus baccata) Genome Unravels the Differences Between Cultivated and Wild Apple Species Regarding Disease Resistance and Cold Tolerance.</title>
        <authorList>
            <person name="Chen X."/>
        </authorList>
    </citation>
    <scope>NUCLEOTIDE SEQUENCE [LARGE SCALE GENOMIC DNA]</scope>
    <source>
        <strain evidence="7">cv. Shandingzi</strain>
        <tissue evidence="6">Leaves</tissue>
    </source>
</reference>
<keyword evidence="1" id="KW-0853">WD repeat</keyword>
<feature type="compositionally biased region" description="Pro residues" evidence="4">
    <location>
        <begin position="386"/>
        <end position="399"/>
    </location>
</feature>
<dbReference type="Pfam" id="PF21032">
    <property type="entry name" value="PROPPIN"/>
    <property type="match status" value="1"/>
</dbReference>
<dbReference type="InterPro" id="IPR015943">
    <property type="entry name" value="WD40/YVTN_repeat-like_dom_sf"/>
</dbReference>
<dbReference type="SUPFAM" id="SSF49562">
    <property type="entry name" value="C2 domain (Calcium/lipid-binding domain, CaLB)"/>
    <property type="match status" value="1"/>
</dbReference>
<evidence type="ECO:0000313" key="7">
    <source>
        <dbReference type="Proteomes" id="UP000315295"/>
    </source>
</evidence>
<dbReference type="GO" id="GO:0006952">
    <property type="term" value="P:defense response"/>
    <property type="evidence" value="ECO:0007669"/>
    <property type="project" value="InterPro"/>
</dbReference>
<dbReference type="AlphaFoldDB" id="A0A540N285"/>
<evidence type="ECO:0000313" key="6">
    <source>
        <dbReference type="EMBL" id="TQE05129.1"/>
    </source>
</evidence>
<dbReference type="PROSITE" id="PS50004">
    <property type="entry name" value="C2"/>
    <property type="match status" value="1"/>
</dbReference>
<dbReference type="InterPro" id="IPR044750">
    <property type="entry name" value="C2_SRC2/BAP"/>
</dbReference>
<dbReference type="STRING" id="106549.A0A540N285"/>
<comment type="caution">
    <text evidence="6">The sequence shown here is derived from an EMBL/GenBank/DDBJ whole genome shotgun (WGS) entry which is preliminary data.</text>
</comment>
<feature type="domain" description="C2" evidence="5">
    <location>
        <begin position="195"/>
        <end position="321"/>
    </location>
</feature>
<proteinExistence type="inferred from homology"/>
<dbReference type="EMBL" id="VIEB01000128">
    <property type="protein sequence ID" value="TQE05129.1"/>
    <property type="molecule type" value="Genomic_DNA"/>
</dbReference>
<evidence type="ECO:0000256" key="3">
    <source>
        <dbReference type="ARBA" id="ARBA00025740"/>
    </source>
</evidence>
<dbReference type="SUPFAM" id="SSF50978">
    <property type="entry name" value="WD40 repeat-like"/>
    <property type="match status" value="1"/>
</dbReference>
<evidence type="ECO:0000256" key="4">
    <source>
        <dbReference type="SAM" id="MobiDB-lite"/>
    </source>
</evidence>
<dbReference type="PANTHER" id="PTHR11227">
    <property type="entry name" value="WD-REPEAT PROTEIN INTERACTING WITH PHOSPHOINOSIDES WIPI -RELATED"/>
    <property type="match status" value="1"/>
</dbReference>
<sequence length="483" mass="52789">MVQMLFRYQILALVGGGPDPLYPPNKVMMWDDNESRCIGELSFRSEVRGVRLRRDRIVVVLEHKIFLYNISDLTLEHQIVTISNPKGLCEVSQVSGHPLLVCPGLQKGQVRVDHYGSKRTKFIAAHDSRLACLGLTQDGRLLATASSKGTLVRIFNALDGSLLQESNPNRILSVCSSGMFRFRNRVLYYSPISYSSQEIQFNPTIAMDCRPLEVIIDSANGLKDVNLFSKMDVYALVSVAGDPRNRKQKTKTPVVKDGGTNPKWNSYPIKFTVDEAALLHNRLTLNIKLVSERTLGDTKIGKVKIPLKELLDSMGGGDAQKKQIKHVSYSVRSSRGKSKGTINFGYKFGDKFSVPEPQKRSHEPVMAYPVGHPGSSSGYPPTQAYPYPPPGAYPPPPHQQPGYGYAPPPQAGYGYPPQPGYGYPPQQVVRPQKPKRGGGNMALGVGAGLLGGLLIGDMISDVGEMGAYDGGFGGDDFGGGFDF</sequence>
<dbReference type="InterPro" id="IPR048720">
    <property type="entry name" value="PROPPIN"/>
</dbReference>
<keyword evidence="7" id="KW-1185">Reference proteome</keyword>
<feature type="region of interest" description="Disordered" evidence="4">
    <location>
        <begin position="370"/>
        <end position="411"/>
    </location>
</feature>
<name>A0A540N285_MALBA</name>
<dbReference type="Gene3D" id="2.60.40.150">
    <property type="entry name" value="C2 domain"/>
    <property type="match status" value="1"/>
</dbReference>
<dbReference type="Proteomes" id="UP000315295">
    <property type="component" value="Unassembled WGS sequence"/>
</dbReference>
<keyword evidence="2" id="KW-0677">Repeat</keyword>
<gene>
    <name evidence="6" type="ORF">C1H46_009281</name>
</gene>
<accession>A0A540N285</accession>